<evidence type="ECO:0000256" key="6">
    <source>
        <dbReference type="SAM" id="Phobius"/>
    </source>
</evidence>
<keyword evidence="2 6" id="KW-0812">Transmembrane</keyword>
<dbReference type="GO" id="GO:0016020">
    <property type="term" value="C:membrane"/>
    <property type="evidence" value="ECO:0007669"/>
    <property type="project" value="UniProtKB-SubCell"/>
</dbReference>
<dbReference type="EMBL" id="JAODUP010000630">
    <property type="protein sequence ID" value="KAK2146132.1"/>
    <property type="molecule type" value="Genomic_DNA"/>
</dbReference>
<feature type="region of interest" description="Disordered" evidence="5">
    <location>
        <begin position="230"/>
        <end position="274"/>
    </location>
</feature>
<feature type="domain" description="Neurotransmitter-gated ion-channel ligand-binding" evidence="7">
    <location>
        <begin position="10"/>
        <end position="113"/>
    </location>
</feature>
<dbReference type="Proteomes" id="UP001208570">
    <property type="component" value="Unassembled WGS sequence"/>
</dbReference>
<evidence type="ECO:0000313" key="10">
    <source>
        <dbReference type="Proteomes" id="UP001208570"/>
    </source>
</evidence>
<reference evidence="9" key="1">
    <citation type="journal article" date="2023" name="Mol. Biol. Evol.">
        <title>Third-Generation Sequencing Reveals the Adaptive Role of the Epigenome in Three Deep-Sea Polychaetes.</title>
        <authorList>
            <person name="Perez M."/>
            <person name="Aroh O."/>
            <person name="Sun Y."/>
            <person name="Lan Y."/>
            <person name="Juniper S.K."/>
            <person name="Young C.R."/>
            <person name="Angers B."/>
            <person name="Qian P.Y."/>
        </authorList>
    </citation>
    <scope>NUCLEOTIDE SEQUENCE</scope>
    <source>
        <strain evidence="9">P08H-3</strain>
    </source>
</reference>
<dbReference type="CDD" id="cd19051">
    <property type="entry name" value="LGIC_TM_cation"/>
    <property type="match status" value="1"/>
</dbReference>
<dbReference type="Gene3D" id="2.70.170.10">
    <property type="entry name" value="Neurotransmitter-gated ion-channel ligand-binding domain"/>
    <property type="match status" value="1"/>
</dbReference>
<protein>
    <submittedName>
        <fullName evidence="9">Uncharacterized protein</fullName>
    </submittedName>
</protein>
<dbReference type="GO" id="GO:0004888">
    <property type="term" value="F:transmembrane signaling receptor activity"/>
    <property type="evidence" value="ECO:0007669"/>
    <property type="project" value="InterPro"/>
</dbReference>
<evidence type="ECO:0000256" key="5">
    <source>
        <dbReference type="SAM" id="MobiDB-lite"/>
    </source>
</evidence>
<feature type="transmembrane region" description="Helical" evidence="6">
    <location>
        <begin position="116"/>
        <end position="139"/>
    </location>
</feature>
<accession>A0AAD9J4R9</accession>
<gene>
    <name evidence="9" type="ORF">LSH36_630g01064</name>
</gene>
<dbReference type="InterPro" id="IPR006202">
    <property type="entry name" value="Neur_chan_lig-bd"/>
</dbReference>
<dbReference type="InterPro" id="IPR006201">
    <property type="entry name" value="Neur_channel"/>
</dbReference>
<sequence>MFQEWKYFWLTVRHNGRCRWQPGGNFAFTCALDMNYYPFDEQSCTMEIETWFYTADKVHLKKSLSEFGLETYLQHGEWTVIGTEVSQTDRVYGYYKNEAFPEVYFTIHLRRKYTFYFMYIFLPCIMLSFVLLMVFVLPAESGEKISLGVSIMVAFSLFLLIVAEQVPDTSDAVPIVGSYLPDVLHDGHSSVIDDVNFGAKVTPSRAGEAAQQMAAIIHVRRDSANALSEQRHQSLRSVSSPGETSAPFRRPVSRKSSCTLRQSEEDHGDVDPDSEVNRTLEEWRKISTILDRLFFWMFLLVIFLPLVSLIGFVRVFALHASD</sequence>
<feature type="transmembrane region" description="Helical" evidence="6">
    <location>
        <begin position="145"/>
        <end position="163"/>
    </location>
</feature>
<keyword evidence="3 6" id="KW-1133">Transmembrane helix</keyword>
<dbReference type="SUPFAM" id="SSF90112">
    <property type="entry name" value="Neurotransmitter-gated ion-channel transmembrane pore"/>
    <property type="match status" value="1"/>
</dbReference>
<evidence type="ECO:0000256" key="4">
    <source>
        <dbReference type="ARBA" id="ARBA00023136"/>
    </source>
</evidence>
<proteinExistence type="predicted"/>
<dbReference type="AlphaFoldDB" id="A0AAD9J4R9"/>
<evidence type="ECO:0000259" key="8">
    <source>
        <dbReference type="Pfam" id="PF02932"/>
    </source>
</evidence>
<comment type="caution">
    <text evidence="9">The sequence shown here is derived from an EMBL/GenBank/DDBJ whole genome shotgun (WGS) entry which is preliminary data.</text>
</comment>
<dbReference type="InterPro" id="IPR018000">
    <property type="entry name" value="Neurotransmitter_ion_chnl_CS"/>
</dbReference>
<dbReference type="InterPro" id="IPR036719">
    <property type="entry name" value="Neuro-gated_channel_TM_sf"/>
</dbReference>
<dbReference type="Pfam" id="PF02932">
    <property type="entry name" value="Neur_chan_memb"/>
    <property type="match status" value="1"/>
</dbReference>
<feature type="transmembrane region" description="Helical" evidence="6">
    <location>
        <begin position="293"/>
        <end position="317"/>
    </location>
</feature>
<evidence type="ECO:0000256" key="3">
    <source>
        <dbReference type="ARBA" id="ARBA00022989"/>
    </source>
</evidence>
<name>A0AAD9J4R9_9ANNE</name>
<evidence type="ECO:0000313" key="9">
    <source>
        <dbReference type="EMBL" id="KAK2146132.1"/>
    </source>
</evidence>
<dbReference type="Gene3D" id="1.20.58.390">
    <property type="entry name" value="Neurotransmitter-gated ion-channel transmembrane domain"/>
    <property type="match status" value="1"/>
</dbReference>
<dbReference type="InterPro" id="IPR006029">
    <property type="entry name" value="Neurotrans-gated_channel_TM"/>
</dbReference>
<dbReference type="SUPFAM" id="SSF63712">
    <property type="entry name" value="Nicotinic receptor ligand binding domain-like"/>
    <property type="match status" value="1"/>
</dbReference>
<evidence type="ECO:0000259" key="7">
    <source>
        <dbReference type="Pfam" id="PF02931"/>
    </source>
</evidence>
<dbReference type="InterPro" id="IPR038050">
    <property type="entry name" value="Neuro_actylchol_rec"/>
</dbReference>
<dbReference type="InterPro" id="IPR036734">
    <property type="entry name" value="Neur_chan_lig-bd_sf"/>
</dbReference>
<evidence type="ECO:0000256" key="1">
    <source>
        <dbReference type="ARBA" id="ARBA00004141"/>
    </source>
</evidence>
<comment type="subcellular location">
    <subcellularLocation>
        <location evidence="1">Membrane</location>
        <topology evidence="1">Multi-pass membrane protein</topology>
    </subcellularLocation>
</comment>
<keyword evidence="10" id="KW-1185">Reference proteome</keyword>
<evidence type="ECO:0000256" key="2">
    <source>
        <dbReference type="ARBA" id="ARBA00022692"/>
    </source>
</evidence>
<keyword evidence="4 6" id="KW-0472">Membrane</keyword>
<dbReference type="Pfam" id="PF02931">
    <property type="entry name" value="Neur_chan_LBD"/>
    <property type="match status" value="1"/>
</dbReference>
<organism evidence="9 10">
    <name type="scientific">Paralvinella palmiformis</name>
    <dbReference type="NCBI Taxonomy" id="53620"/>
    <lineage>
        <taxon>Eukaryota</taxon>
        <taxon>Metazoa</taxon>
        <taxon>Spiralia</taxon>
        <taxon>Lophotrochozoa</taxon>
        <taxon>Annelida</taxon>
        <taxon>Polychaeta</taxon>
        <taxon>Sedentaria</taxon>
        <taxon>Canalipalpata</taxon>
        <taxon>Terebellida</taxon>
        <taxon>Terebelliformia</taxon>
        <taxon>Alvinellidae</taxon>
        <taxon>Paralvinella</taxon>
    </lineage>
</organism>
<feature type="domain" description="Neurotransmitter-gated ion-channel transmembrane" evidence="8">
    <location>
        <begin position="121"/>
        <end position="180"/>
    </location>
</feature>
<dbReference type="PROSITE" id="PS00236">
    <property type="entry name" value="NEUROTR_ION_CHANNEL"/>
    <property type="match status" value="1"/>
</dbReference>
<dbReference type="CDD" id="cd18989">
    <property type="entry name" value="LGIC_ECD_cation"/>
    <property type="match status" value="1"/>
</dbReference>
<dbReference type="PANTHER" id="PTHR18945">
    <property type="entry name" value="NEUROTRANSMITTER GATED ION CHANNEL"/>
    <property type="match status" value="1"/>
</dbReference>
<dbReference type="GO" id="GO:0005230">
    <property type="term" value="F:extracellular ligand-gated monoatomic ion channel activity"/>
    <property type="evidence" value="ECO:0007669"/>
    <property type="project" value="InterPro"/>
</dbReference>